<dbReference type="Proteomes" id="UP001288320">
    <property type="component" value="Unassembled WGS sequence"/>
</dbReference>
<reference evidence="2" key="1">
    <citation type="submission" date="2023-10" db="EMBL/GenBank/DDBJ databases">
        <title>Whole Genome based description of the genera Actinobaculum and Actinotignum reveals a complex phylogenetic relationship within the species included in the genus Actinotignum.</title>
        <authorList>
            <person name="Jensen C.S."/>
            <person name="Dargis R."/>
            <person name="Kemp M."/>
            <person name="Christensen J.J."/>
        </authorList>
    </citation>
    <scope>NUCLEOTIDE SEQUENCE</scope>
    <source>
        <strain evidence="2">SLA_B245</strain>
    </source>
</reference>
<evidence type="ECO:0000313" key="3">
    <source>
        <dbReference type="Proteomes" id="UP001288320"/>
    </source>
</evidence>
<keyword evidence="1" id="KW-1133">Transmembrane helix</keyword>
<evidence type="ECO:0008006" key="4">
    <source>
        <dbReference type="Google" id="ProtNLM"/>
    </source>
</evidence>
<sequence>MSAQPHVVAAPRTRPVISGHPELTLIPTPAAHRGFLGTVIICLALFFGAFATVFALNTRMVSTAYEIRSVKQELAVAQSVESTLTDEVVGASTPQGLKERAQALGLVPATDVQHMDLGSATILAPIPGE</sequence>
<protein>
    <recommendedName>
        <fullName evidence="4">Cell division protein FtsL</fullName>
    </recommendedName>
</protein>
<dbReference type="EMBL" id="JAWNFV010000001">
    <property type="protein sequence ID" value="MDY5139758.1"/>
    <property type="molecule type" value="Genomic_DNA"/>
</dbReference>
<dbReference type="AlphaFoldDB" id="A0AAW9H9V7"/>
<proteinExistence type="predicted"/>
<keyword evidence="1" id="KW-0472">Membrane</keyword>
<evidence type="ECO:0000256" key="1">
    <source>
        <dbReference type="SAM" id="Phobius"/>
    </source>
</evidence>
<name>A0AAW9H9V7_9ACTO</name>
<gene>
    <name evidence="2" type="ORF">R6G74_00295</name>
</gene>
<keyword evidence="1" id="KW-0812">Transmembrane</keyword>
<accession>A0AAW9H9V7</accession>
<organism evidence="2 3">
    <name type="scientific">Actinotignum timonense</name>
    <dbReference type="NCBI Taxonomy" id="1870995"/>
    <lineage>
        <taxon>Bacteria</taxon>
        <taxon>Bacillati</taxon>
        <taxon>Actinomycetota</taxon>
        <taxon>Actinomycetes</taxon>
        <taxon>Actinomycetales</taxon>
        <taxon>Actinomycetaceae</taxon>
        <taxon>Actinotignum</taxon>
    </lineage>
</organism>
<evidence type="ECO:0000313" key="2">
    <source>
        <dbReference type="EMBL" id="MDY5139758.1"/>
    </source>
</evidence>
<dbReference type="RefSeq" id="WP_320752992.1">
    <property type="nucleotide sequence ID" value="NZ_JAWNFV010000001.1"/>
</dbReference>
<comment type="caution">
    <text evidence="2">The sequence shown here is derived from an EMBL/GenBank/DDBJ whole genome shotgun (WGS) entry which is preliminary data.</text>
</comment>
<feature type="transmembrane region" description="Helical" evidence="1">
    <location>
        <begin position="35"/>
        <end position="56"/>
    </location>
</feature>